<dbReference type="EMBL" id="KE655560">
    <property type="protein sequence ID" value="EQK98117.1"/>
    <property type="molecule type" value="Genomic_DNA"/>
</dbReference>
<evidence type="ECO:0000313" key="2">
    <source>
        <dbReference type="EMBL" id="EQK98117.1"/>
    </source>
</evidence>
<gene>
    <name evidence="2" type="ORF">OCS_06172</name>
</gene>
<proteinExistence type="predicted"/>
<keyword evidence="1" id="KW-0732">Signal</keyword>
<dbReference type="OrthoDB" id="3467882at2759"/>
<feature type="signal peptide" evidence="1">
    <location>
        <begin position="1"/>
        <end position="18"/>
    </location>
</feature>
<sequence>MQTVFFLALACLAASVWAGGYQGCLERVWLFQAYEIDALNSPSDQTMGYACSKFDDKTEKCTGNWQPCKKKRNAPGRCNFDELVHQLGKAPKPTGWSILDKKTGRLDVQETAKNCYKMYGSKQGAASKVPNFKSYKAMKGATGEYNDFVLKVSTMVDKARREKATDDNRHLWQDFDSTTDRINTARAGDHGPYLIKEAKARLGNGMDIKVQHLGSNPATGEKWETVDWKETAMEAKKRGVSDYHQRIKGFLDDFYRGSLTDNNYRSARDHHQIMRTFKRVADRARSCPSH</sequence>
<evidence type="ECO:0000313" key="3">
    <source>
        <dbReference type="Proteomes" id="UP000019374"/>
    </source>
</evidence>
<dbReference type="eggNOG" id="ENOG502SM92">
    <property type="taxonomic scope" value="Eukaryota"/>
</dbReference>
<dbReference type="HOGENOM" id="CLU_081362_0_0_1"/>
<name>T5A8L0_OPHSC</name>
<reference evidence="2 3" key="1">
    <citation type="journal article" date="2013" name="Chin. Sci. Bull.">
        <title>Genome survey uncovers the secrets of sex and lifestyle in caterpillar fungus.</title>
        <authorList>
            <person name="Hu X."/>
            <person name="Zhang Y."/>
            <person name="Xiao G."/>
            <person name="Zheng P."/>
            <person name="Xia Y."/>
            <person name="Zhang X."/>
            <person name="St Leger R.J."/>
            <person name="Liu X."/>
            <person name="Wang C."/>
        </authorList>
    </citation>
    <scope>NUCLEOTIDE SEQUENCE [LARGE SCALE GENOMIC DNA]</scope>
    <source>
        <strain evidence="3">Co18 / CGMCC 3.14243</strain>
        <tissue evidence="2">Fruit-body</tissue>
    </source>
</reference>
<protein>
    <submittedName>
        <fullName evidence="2">Uncharacterized protein</fullName>
    </submittedName>
</protein>
<dbReference type="AlphaFoldDB" id="T5A8L0"/>
<organism evidence="2 3">
    <name type="scientific">Ophiocordyceps sinensis (strain Co18 / CGMCC 3.14243)</name>
    <name type="common">Yarsagumba caterpillar fungus</name>
    <name type="synonym">Hirsutella sinensis</name>
    <dbReference type="NCBI Taxonomy" id="911162"/>
    <lineage>
        <taxon>Eukaryota</taxon>
        <taxon>Fungi</taxon>
        <taxon>Dikarya</taxon>
        <taxon>Ascomycota</taxon>
        <taxon>Pezizomycotina</taxon>
        <taxon>Sordariomycetes</taxon>
        <taxon>Hypocreomycetidae</taxon>
        <taxon>Hypocreales</taxon>
        <taxon>Ophiocordycipitaceae</taxon>
        <taxon>Ophiocordyceps</taxon>
    </lineage>
</organism>
<dbReference type="Proteomes" id="UP000019374">
    <property type="component" value="Unassembled WGS sequence"/>
</dbReference>
<accession>T5A8L0</accession>
<evidence type="ECO:0000256" key="1">
    <source>
        <dbReference type="SAM" id="SignalP"/>
    </source>
</evidence>
<feature type="chain" id="PRO_5004605967" evidence="1">
    <location>
        <begin position="19"/>
        <end position="290"/>
    </location>
</feature>